<dbReference type="SUPFAM" id="SSF47090">
    <property type="entry name" value="PGBD-like"/>
    <property type="match status" value="1"/>
</dbReference>
<reference evidence="2 3" key="1">
    <citation type="submission" date="2018-03" db="EMBL/GenBank/DDBJ databases">
        <title>Genomic Encyclopedia of Archaeal and Bacterial Type Strains, Phase II (KMG-II): from individual species to whole genera.</title>
        <authorList>
            <person name="Goeker M."/>
        </authorList>
    </citation>
    <scope>NUCLEOTIDE SEQUENCE [LARGE SCALE GENOMIC DNA]</scope>
    <source>
        <strain evidence="2 3">DSM 29328</strain>
    </source>
</reference>
<keyword evidence="3" id="KW-1185">Reference proteome</keyword>
<dbReference type="EMBL" id="PVTD01000006">
    <property type="protein sequence ID" value="PRY22492.1"/>
    <property type="molecule type" value="Genomic_DNA"/>
</dbReference>
<sequence length="110" mass="12478">MGNMVKSILLGSVVFSTGSALAGDMETHFNNLTHRQREYVQIRLRAPGFLQSDVDGRFGHQTANAIETASTTPGYQLYRIDARHRGLKDEEKIALYYIMSDMYLHTVVRQ</sequence>
<evidence type="ECO:0008006" key="4">
    <source>
        <dbReference type="Google" id="ProtNLM"/>
    </source>
</evidence>
<proteinExistence type="predicted"/>
<gene>
    <name evidence="2" type="ORF">CLV78_10632</name>
</gene>
<name>A0A2T0RMZ1_9RHOB</name>
<accession>A0A2T0RMZ1</accession>
<evidence type="ECO:0000313" key="2">
    <source>
        <dbReference type="EMBL" id="PRY22492.1"/>
    </source>
</evidence>
<evidence type="ECO:0000313" key="3">
    <source>
        <dbReference type="Proteomes" id="UP000239480"/>
    </source>
</evidence>
<keyword evidence="1" id="KW-0732">Signal</keyword>
<comment type="caution">
    <text evidence="2">The sequence shown here is derived from an EMBL/GenBank/DDBJ whole genome shotgun (WGS) entry which is preliminary data.</text>
</comment>
<dbReference type="InterPro" id="IPR036365">
    <property type="entry name" value="PGBD-like_sf"/>
</dbReference>
<feature type="chain" id="PRO_5015492939" description="Peptidoglycan binding protein" evidence="1">
    <location>
        <begin position="23"/>
        <end position="110"/>
    </location>
</feature>
<dbReference type="AlphaFoldDB" id="A0A2T0RMZ1"/>
<feature type="signal peptide" evidence="1">
    <location>
        <begin position="1"/>
        <end position="22"/>
    </location>
</feature>
<organism evidence="2 3">
    <name type="scientific">Aliiruegeria haliotis</name>
    <dbReference type="NCBI Taxonomy" id="1280846"/>
    <lineage>
        <taxon>Bacteria</taxon>
        <taxon>Pseudomonadati</taxon>
        <taxon>Pseudomonadota</taxon>
        <taxon>Alphaproteobacteria</taxon>
        <taxon>Rhodobacterales</taxon>
        <taxon>Roseobacteraceae</taxon>
        <taxon>Aliiruegeria</taxon>
    </lineage>
</organism>
<evidence type="ECO:0000256" key="1">
    <source>
        <dbReference type="SAM" id="SignalP"/>
    </source>
</evidence>
<protein>
    <recommendedName>
        <fullName evidence="4">Peptidoglycan binding protein</fullName>
    </recommendedName>
</protein>
<dbReference type="Proteomes" id="UP000239480">
    <property type="component" value="Unassembled WGS sequence"/>
</dbReference>